<dbReference type="Gene3D" id="1.10.30.10">
    <property type="entry name" value="High mobility group box domain"/>
    <property type="match status" value="1"/>
</dbReference>
<dbReference type="EMBL" id="JARGDH010000004">
    <property type="protein sequence ID" value="KAL0269234.1"/>
    <property type="molecule type" value="Genomic_DNA"/>
</dbReference>
<sequence length="119" mass="13984">MARTKRCGNKKRKRLPSINPFLHFLKRLWKDHKGCKRSAVLKMAVQKWECMSRAEKEPFYEAACRAQRLHRKLRKCGKKRPKCSKPKRRCPKAHARRQTCKPKHQSSCPSNPQASGEKC</sequence>
<reference evidence="2" key="1">
    <citation type="journal article" date="2024" name="Gigascience">
        <title>Chromosome-level genome of the poultry shaft louse Menopon gallinae provides insight into the host-switching and adaptive evolution of parasitic lice.</title>
        <authorList>
            <person name="Xu Y."/>
            <person name="Ma L."/>
            <person name="Liu S."/>
            <person name="Liang Y."/>
            <person name="Liu Q."/>
            <person name="He Z."/>
            <person name="Tian L."/>
            <person name="Duan Y."/>
            <person name="Cai W."/>
            <person name="Li H."/>
            <person name="Song F."/>
        </authorList>
    </citation>
    <scope>NUCLEOTIDE SEQUENCE</scope>
    <source>
        <strain evidence="2">Cailab_2023a</strain>
    </source>
</reference>
<dbReference type="GO" id="GO:0005634">
    <property type="term" value="C:nucleus"/>
    <property type="evidence" value="ECO:0007669"/>
    <property type="project" value="UniProtKB-ARBA"/>
</dbReference>
<name>A0AAW2HH57_9NEOP</name>
<feature type="compositionally biased region" description="Polar residues" evidence="1">
    <location>
        <begin position="105"/>
        <end position="119"/>
    </location>
</feature>
<comment type="caution">
    <text evidence="2">The sequence shown here is derived from an EMBL/GenBank/DDBJ whole genome shotgun (WGS) entry which is preliminary data.</text>
</comment>
<dbReference type="AlphaFoldDB" id="A0AAW2HH57"/>
<feature type="compositionally biased region" description="Basic residues" evidence="1">
    <location>
        <begin position="75"/>
        <end position="104"/>
    </location>
</feature>
<evidence type="ECO:0000313" key="2">
    <source>
        <dbReference type="EMBL" id="KAL0269234.1"/>
    </source>
</evidence>
<evidence type="ECO:0008006" key="3">
    <source>
        <dbReference type="Google" id="ProtNLM"/>
    </source>
</evidence>
<gene>
    <name evidence="2" type="ORF">PYX00_007038</name>
</gene>
<proteinExistence type="predicted"/>
<protein>
    <recommendedName>
        <fullName evidence="3">Protamine</fullName>
    </recommendedName>
</protein>
<feature type="region of interest" description="Disordered" evidence="1">
    <location>
        <begin position="75"/>
        <end position="119"/>
    </location>
</feature>
<organism evidence="2">
    <name type="scientific">Menopon gallinae</name>
    <name type="common">poultry shaft louse</name>
    <dbReference type="NCBI Taxonomy" id="328185"/>
    <lineage>
        <taxon>Eukaryota</taxon>
        <taxon>Metazoa</taxon>
        <taxon>Ecdysozoa</taxon>
        <taxon>Arthropoda</taxon>
        <taxon>Hexapoda</taxon>
        <taxon>Insecta</taxon>
        <taxon>Pterygota</taxon>
        <taxon>Neoptera</taxon>
        <taxon>Paraneoptera</taxon>
        <taxon>Psocodea</taxon>
        <taxon>Troctomorpha</taxon>
        <taxon>Phthiraptera</taxon>
        <taxon>Amblycera</taxon>
        <taxon>Menoponidae</taxon>
        <taxon>Menopon</taxon>
    </lineage>
</organism>
<dbReference type="SUPFAM" id="SSF47095">
    <property type="entry name" value="HMG-box"/>
    <property type="match status" value="1"/>
</dbReference>
<dbReference type="InterPro" id="IPR036910">
    <property type="entry name" value="HMG_box_dom_sf"/>
</dbReference>
<evidence type="ECO:0000256" key="1">
    <source>
        <dbReference type="SAM" id="MobiDB-lite"/>
    </source>
</evidence>
<accession>A0AAW2HH57</accession>